<dbReference type="AlphaFoldDB" id="A0A8J5RTC1"/>
<dbReference type="EMBL" id="JAAALK010000288">
    <property type="protein sequence ID" value="KAG8051398.1"/>
    <property type="molecule type" value="Genomic_DNA"/>
</dbReference>
<comment type="caution">
    <text evidence="1">The sequence shown here is derived from an EMBL/GenBank/DDBJ whole genome shotgun (WGS) entry which is preliminary data.</text>
</comment>
<evidence type="ECO:0008006" key="3">
    <source>
        <dbReference type="Google" id="ProtNLM"/>
    </source>
</evidence>
<dbReference type="OrthoDB" id="66620at2759"/>
<dbReference type="PANTHER" id="PTHR48040:SF35">
    <property type="entry name" value="ABC TRANSPORTER G FAMILY MEMBER 39-LIKE"/>
    <property type="match status" value="1"/>
</dbReference>
<keyword evidence="2" id="KW-1185">Reference proteome</keyword>
<dbReference type="PANTHER" id="PTHR48040">
    <property type="entry name" value="PLEIOTROPIC DRUG RESISTANCE PROTEIN 1-LIKE ISOFORM X1"/>
    <property type="match status" value="1"/>
</dbReference>
<evidence type="ECO:0000313" key="2">
    <source>
        <dbReference type="Proteomes" id="UP000729402"/>
    </source>
</evidence>
<reference evidence="1" key="2">
    <citation type="submission" date="2021-02" db="EMBL/GenBank/DDBJ databases">
        <authorList>
            <person name="Kimball J.A."/>
            <person name="Haas M.W."/>
            <person name="Macchietto M."/>
            <person name="Kono T."/>
            <person name="Duquette J."/>
            <person name="Shao M."/>
        </authorList>
    </citation>
    <scope>NUCLEOTIDE SEQUENCE</scope>
    <source>
        <tissue evidence="1">Fresh leaf tissue</tissue>
    </source>
</reference>
<protein>
    <recommendedName>
        <fullName evidence="3">ABC-transporter N-terminal domain-containing protein</fullName>
    </recommendedName>
</protein>
<gene>
    <name evidence="1" type="ORF">GUJ93_ZPchr0001g30046</name>
</gene>
<evidence type="ECO:0000313" key="1">
    <source>
        <dbReference type="EMBL" id="KAG8051398.1"/>
    </source>
</evidence>
<accession>A0A8J5RTC1</accession>
<dbReference type="Proteomes" id="UP000729402">
    <property type="component" value="Unassembled WGS sequence"/>
</dbReference>
<organism evidence="1 2">
    <name type="scientific">Zizania palustris</name>
    <name type="common">Northern wild rice</name>
    <dbReference type="NCBI Taxonomy" id="103762"/>
    <lineage>
        <taxon>Eukaryota</taxon>
        <taxon>Viridiplantae</taxon>
        <taxon>Streptophyta</taxon>
        <taxon>Embryophyta</taxon>
        <taxon>Tracheophyta</taxon>
        <taxon>Spermatophyta</taxon>
        <taxon>Magnoliopsida</taxon>
        <taxon>Liliopsida</taxon>
        <taxon>Poales</taxon>
        <taxon>Poaceae</taxon>
        <taxon>BOP clade</taxon>
        <taxon>Oryzoideae</taxon>
        <taxon>Oryzeae</taxon>
        <taxon>Zizaniinae</taxon>
        <taxon>Zizania</taxon>
    </lineage>
</organism>
<proteinExistence type="predicted"/>
<reference evidence="1" key="1">
    <citation type="journal article" date="2021" name="bioRxiv">
        <title>Whole Genome Assembly and Annotation of Northern Wild Rice, Zizania palustris L., Supports a Whole Genome Duplication in the Zizania Genus.</title>
        <authorList>
            <person name="Haas M."/>
            <person name="Kono T."/>
            <person name="Macchietto M."/>
            <person name="Millas R."/>
            <person name="McGilp L."/>
            <person name="Shao M."/>
            <person name="Duquette J."/>
            <person name="Hirsch C.N."/>
            <person name="Kimball J."/>
        </authorList>
    </citation>
    <scope>NUCLEOTIDE SEQUENCE</scope>
    <source>
        <tissue evidence="1">Fresh leaf tissue</tissue>
    </source>
</reference>
<name>A0A8J5RTC1_ZIZPA</name>
<sequence>MDAAVGEIQRVVSMRESGSMWRRGNDVFQRSSREEDDEEALRWASLEKLPTYDRLRRAILPLDEEGEVVADAAGAGKGLVDILGLGPRERRALVERLVRVADEDNERFLLKLKDRVERCVPAVYDSIPCLCVFLSLSSSLLCV</sequence>